<dbReference type="EMBL" id="BAABJO010000014">
    <property type="protein sequence ID" value="GAA5125728.1"/>
    <property type="molecule type" value="Genomic_DNA"/>
</dbReference>
<comment type="caution">
    <text evidence="8">The sequence shown here is derived from an EMBL/GenBank/DDBJ whole genome shotgun (WGS) entry which is preliminary data.</text>
</comment>
<keyword evidence="4 6" id="KW-1133">Transmembrane helix</keyword>
<keyword evidence="5 6" id="KW-0472">Membrane</keyword>
<dbReference type="Proteomes" id="UP001500804">
    <property type="component" value="Unassembled WGS sequence"/>
</dbReference>
<feature type="transmembrane region" description="Helical" evidence="6">
    <location>
        <begin position="63"/>
        <end position="84"/>
    </location>
</feature>
<dbReference type="RefSeq" id="WP_345606762.1">
    <property type="nucleotide sequence ID" value="NZ_BAABJO010000014.1"/>
</dbReference>
<dbReference type="SUPFAM" id="SSF103473">
    <property type="entry name" value="MFS general substrate transporter"/>
    <property type="match status" value="1"/>
</dbReference>
<proteinExistence type="predicted"/>
<dbReference type="Gene3D" id="1.20.1250.20">
    <property type="entry name" value="MFS general substrate transporter like domains"/>
    <property type="match status" value="1"/>
</dbReference>
<dbReference type="PANTHER" id="PTHR23511:SF34">
    <property type="entry name" value="SYNAPTIC VESICLE GLYCOPROTEIN 2"/>
    <property type="match status" value="1"/>
</dbReference>
<evidence type="ECO:0000256" key="3">
    <source>
        <dbReference type="ARBA" id="ARBA00022692"/>
    </source>
</evidence>
<evidence type="ECO:0000259" key="7">
    <source>
        <dbReference type="PROSITE" id="PS50850"/>
    </source>
</evidence>
<comment type="subcellular location">
    <subcellularLocation>
        <location evidence="1">Cell membrane</location>
        <topology evidence="1">Multi-pass membrane protein</topology>
    </subcellularLocation>
</comment>
<gene>
    <name evidence="8" type="ORF">GCM10023320_40510</name>
</gene>
<evidence type="ECO:0000256" key="2">
    <source>
        <dbReference type="ARBA" id="ARBA00022448"/>
    </source>
</evidence>
<evidence type="ECO:0000256" key="6">
    <source>
        <dbReference type="SAM" id="Phobius"/>
    </source>
</evidence>
<evidence type="ECO:0000313" key="9">
    <source>
        <dbReference type="Proteomes" id="UP001500804"/>
    </source>
</evidence>
<dbReference type="InterPro" id="IPR020846">
    <property type="entry name" value="MFS_dom"/>
</dbReference>
<keyword evidence="2" id="KW-0813">Transport</keyword>
<accession>A0ABP9NRU9</accession>
<reference evidence="9" key="1">
    <citation type="journal article" date="2019" name="Int. J. Syst. Evol. Microbiol.">
        <title>The Global Catalogue of Microorganisms (GCM) 10K type strain sequencing project: providing services to taxonomists for standard genome sequencing and annotation.</title>
        <authorList>
            <consortium name="The Broad Institute Genomics Platform"/>
            <consortium name="The Broad Institute Genome Sequencing Center for Infectious Disease"/>
            <person name="Wu L."/>
            <person name="Ma J."/>
        </authorList>
    </citation>
    <scope>NUCLEOTIDE SEQUENCE [LARGE SCALE GENOMIC DNA]</scope>
    <source>
        <strain evidence="9">JCM 18302</strain>
    </source>
</reference>
<evidence type="ECO:0000256" key="4">
    <source>
        <dbReference type="ARBA" id="ARBA00022989"/>
    </source>
</evidence>
<evidence type="ECO:0000256" key="1">
    <source>
        <dbReference type="ARBA" id="ARBA00004651"/>
    </source>
</evidence>
<evidence type="ECO:0000256" key="5">
    <source>
        <dbReference type="ARBA" id="ARBA00023136"/>
    </source>
</evidence>
<feature type="domain" description="Major facilitator superfamily (MFS) profile" evidence="7">
    <location>
        <begin position="30"/>
        <end position="162"/>
    </location>
</feature>
<dbReference type="PROSITE" id="PS50850">
    <property type="entry name" value="MFS"/>
    <property type="match status" value="1"/>
</dbReference>
<evidence type="ECO:0000313" key="8">
    <source>
        <dbReference type="EMBL" id="GAA5125728.1"/>
    </source>
</evidence>
<keyword evidence="3 6" id="KW-0812">Transmembrane</keyword>
<organism evidence="8 9">
    <name type="scientific">Pseudonocardia adelaidensis</name>
    <dbReference type="NCBI Taxonomy" id="648754"/>
    <lineage>
        <taxon>Bacteria</taxon>
        <taxon>Bacillati</taxon>
        <taxon>Actinomycetota</taxon>
        <taxon>Actinomycetes</taxon>
        <taxon>Pseudonocardiales</taxon>
        <taxon>Pseudonocardiaceae</taxon>
        <taxon>Pseudonocardia</taxon>
    </lineage>
</organism>
<dbReference type="PANTHER" id="PTHR23511">
    <property type="entry name" value="SYNAPTIC VESICLE GLYCOPROTEIN 2"/>
    <property type="match status" value="1"/>
</dbReference>
<dbReference type="InterPro" id="IPR036259">
    <property type="entry name" value="MFS_trans_sf"/>
</dbReference>
<name>A0ABP9NRU9_9PSEU</name>
<feature type="transmembrane region" description="Helical" evidence="6">
    <location>
        <begin position="23"/>
        <end position="43"/>
    </location>
</feature>
<keyword evidence="9" id="KW-1185">Reference proteome</keyword>
<protein>
    <recommendedName>
        <fullName evidence="7">Major facilitator superfamily (MFS) profile domain-containing protein</fullName>
    </recommendedName>
</protein>
<sequence>MSSQTPASGPPVRLDHLIDRQRVGRFHVLVLTLTGSVMFLDGLDTQAISFVAPAVAKEWSLPVATLGPIFSASIVGLMIGYLVLSPLAGRIGHRMLVIVSTARCGTGCRHPQRCWARERVRPHQAPFDLRHVHLLLVGVRLRRRQPGLRRGDPGLGLAGRCS</sequence>